<keyword evidence="1" id="KW-0732">Signal</keyword>
<dbReference type="Gene3D" id="3.10.620.30">
    <property type="match status" value="1"/>
</dbReference>
<proteinExistence type="predicted"/>
<evidence type="ECO:0000256" key="1">
    <source>
        <dbReference type="SAM" id="SignalP"/>
    </source>
</evidence>
<dbReference type="PANTHER" id="PTHR39327:SF1">
    <property type="entry name" value="BLR5470 PROTEIN"/>
    <property type="match status" value="1"/>
</dbReference>
<dbReference type="AlphaFoldDB" id="A0A5J5GC49"/>
<dbReference type="RefSeq" id="WP_150446507.1">
    <property type="nucleotide sequence ID" value="NZ_VYQE01000006.1"/>
</dbReference>
<dbReference type="PANTHER" id="PTHR39327">
    <property type="match status" value="1"/>
</dbReference>
<sequence>MACRTAFRAFCLAALMGVSATGGPAREVRCGPLTLALWRVEGQPSQYADFCEREPAACALSGSPVLDWDSAHSALERVNREVNDEITLVPDEPGETSEECWQFPVNGMGDCEDFALEKRRRLVAEGLPSAALTMAIVHHEVQVFPHAVLLAETTRGTWVLDNLSDDILCWDAVPYRYERRERPDGMWVRYAIR</sequence>
<name>A0A5J5GC49_9RHOB</name>
<dbReference type="EMBL" id="VYQE01000006">
    <property type="protein sequence ID" value="KAA9005601.1"/>
    <property type="molecule type" value="Genomic_DNA"/>
</dbReference>
<keyword evidence="3" id="KW-1185">Reference proteome</keyword>
<dbReference type="InterPro" id="IPR010319">
    <property type="entry name" value="Transglutaminase-like_Cys_pept"/>
</dbReference>
<evidence type="ECO:0000313" key="2">
    <source>
        <dbReference type="EMBL" id="KAA9005601.1"/>
    </source>
</evidence>
<reference evidence="2 3" key="1">
    <citation type="submission" date="2019-09" db="EMBL/GenBank/DDBJ databases">
        <authorList>
            <person name="Park J.-S."/>
            <person name="Choi H.-J."/>
        </authorList>
    </citation>
    <scope>NUCLEOTIDE SEQUENCE [LARGE SCALE GENOMIC DNA]</scope>
    <source>
        <strain evidence="2 3">176SS1-4</strain>
    </source>
</reference>
<accession>A0A5J5GC49</accession>
<feature type="chain" id="PRO_5023851447" evidence="1">
    <location>
        <begin position="21"/>
        <end position="193"/>
    </location>
</feature>
<gene>
    <name evidence="2" type="ORF">F3S47_16995</name>
</gene>
<dbReference type="Proteomes" id="UP000326554">
    <property type="component" value="Unassembled WGS sequence"/>
</dbReference>
<feature type="signal peptide" evidence="1">
    <location>
        <begin position="1"/>
        <end position="20"/>
    </location>
</feature>
<dbReference type="Pfam" id="PF06035">
    <property type="entry name" value="Peptidase_C93"/>
    <property type="match status" value="1"/>
</dbReference>
<evidence type="ECO:0000313" key="3">
    <source>
        <dbReference type="Proteomes" id="UP000326554"/>
    </source>
</evidence>
<protein>
    <submittedName>
        <fullName evidence="2">Transglutaminase-like cysteine peptidase</fullName>
    </submittedName>
</protein>
<comment type="caution">
    <text evidence="2">The sequence shown here is derived from an EMBL/GenBank/DDBJ whole genome shotgun (WGS) entry which is preliminary data.</text>
</comment>
<organism evidence="2 3">
    <name type="scientific">Histidinibacterium aquaticum</name>
    <dbReference type="NCBI Taxonomy" id="2613962"/>
    <lineage>
        <taxon>Bacteria</taxon>
        <taxon>Pseudomonadati</taxon>
        <taxon>Pseudomonadota</taxon>
        <taxon>Alphaproteobacteria</taxon>
        <taxon>Rhodobacterales</taxon>
        <taxon>Paracoccaceae</taxon>
        <taxon>Histidinibacterium</taxon>
    </lineage>
</organism>